<dbReference type="SUPFAM" id="SSF50249">
    <property type="entry name" value="Nucleic acid-binding proteins"/>
    <property type="match status" value="1"/>
</dbReference>
<dbReference type="InterPro" id="IPR000266">
    <property type="entry name" value="Ribosomal_uS17"/>
</dbReference>
<dbReference type="AlphaFoldDB" id="A0A0G1WFR0"/>
<dbReference type="GO" id="GO:0006412">
    <property type="term" value="P:translation"/>
    <property type="evidence" value="ECO:0007669"/>
    <property type="project" value="UniProtKB-UniRule"/>
</dbReference>
<accession>A0A0G1WFR0</accession>
<evidence type="ECO:0000256" key="5">
    <source>
        <dbReference type="ARBA" id="ARBA00023274"/>
    </source>
</evidence>
<evidence type="ECO:0000313" key="7">
    <source>
        <dbReference type="EMBL" id="KKW17608.1"/>
    </source>
</evidence>
<dbReference type="PRINTS" id="PR00973">
    <property type="entry name" value="RIBOSOMALS17"/>
</dbReference>
<keyword evidence="5 6" id="KW-0687">Ribonucleoprotein</keyword>
<comment type="caution">
    <text evidence="7">The sequence shown here is derived from an EMBL/GenBank/DDBJ whole genome shotgun (WGS) entry which is preliminary data.</text>
</comment>
<proteinExistence type="inferred from homology"/>
<dbReference type="Proteomes" id="UP000033982">
    <property type="component" value="Unassembled WGS sequence"/>
</dbReference>
<dbReference type="NCBIfam" id="TIGR03635">
    <property type="entry name" value="uS17_bact"/>
    <property type="match status" value="1"/>
</dbReference>
<comment type="function">
    <text evidence="6">One of the primary rRNA binding proteins, it binds specifically to the 5'-end of 16S ribosomal RNA.</text>
</comment>
<comment type="subunit">
    <text evidence="6">Part of the 30S ribosomal subunit.</text>
</comment>
<dbReference type="Pfam" id="PF00366">
    <property type="entry name" value="Ribosomal_S17"/>
    <property type="match status" value="1"/>
</dbReference>
<dbReference type="GO" id="GO:0003735">
    <property type="term" value="F:structural constituent of ribosome"/>
    <property type="evidence" value="ECO:0007669"/>
    <property type="project" value="UniProtKB-UniRule"/>
</dbReference>
<sequence>MEKITQTKHLRVFTGIVISTGMKKTATVKVDTMKMNEKYQKKYTVSKKYHVHDEQNSAKVGDTVTFAECRPLSKTKRWRLISTKQ</sequence>
<dbReference type="InterPro" id="IPR019984">
    <property type="entry name" value="Ribosomal_uS17_bact/chlr"/>
</dbReference>
<comment type="similarity">
    <text evidence="1 6">Belongs to the universal ribosomal protein uS17 family.</text>
</comment>
<dbReference type="InterPro" id="IPR012340">
    <property type="entry name" value="NA-bd_OB-fold"/>
</dbReference>
<evidence type="ECO:0000256" key="1">
    <source>
        <dbReference type="ARBA" id="ARBA00010254"/>
    </source>
</evidence>
<dbReference type="PANTHER" id="PTHR10744:SF1">
    <property type="entry name" value="SMALL RIBOSOMAL SUBUNIT PROTEIN US17M"/>
    <property type="match status" value="1"/>
</dbReference>
<evidence type="ECO:0000256" key="3">
    <source>
        <dbReference type="ARBA" id="ARBA00022884"/>
    </source>
</evidence>
<evidence type="ECO:0000256" key="2">
    <source>
        <dbReference type="ARBA" id="ARBA00022730"/>
    </source>
</evidence>
<dbReference type="GO" id="GO:0022627">
    <property type="term" value="C:cytosolic small ribosomal subunit"/>
    <property type="evidence" value="ECO:0007669"/>
    <property type="project" value="UniProtKB-UniRule"/>
</dbReference>
<dbReference type="GO" id="GO:0019843">
    <property type="term" value="F:rRNA binding"/>
    <property type="evidence" value="ECO:0007669"/>
    <property type="project" value="UniProtKB-UniRule"/>
</dbReference>
<protein>
    <recommendedName>
        <fullName evidence="6">Small ribosomal subunit protein uS17</fullName>
    </recommendedName>
</protein>
<evidence type="ECO:0000313" key="8">
    <source>
        <dbReference type="Proteomes" id="UP000033982"/>
    </source>
</evidence>
<dbReference type="PANTHER" id="PTHR10744">
    <property type="entry name" value="40S RIBOSOMAL PROTEIN S11 FAMILY MEMBER"/>
    <property type="match status" value="1"/>
</dbReference>
<gene>
    <name evidence="6" type="primary">rpsQ</name>
    <name evidence="7" type="ORF">UY58_C0001G0033</name>
</gene>
<name>A0A0G1WFR0_9BACT</name>
<dbReference type="CDD" id="cd00364">
    <property type="entry name" value="Ribosomal_uS17"/>
    <property type="match status" value="1"/>
</dbReference>
<reference evidence="7 8" key="1">
    <citation type="journal article" date="2015" name="Nature">
        <title>rRNA introns, odd ribosomes, and small enigmatic genomes across a large radiation of phyla.</title>
        <authorList>
            <person name="Brown C.T."/>
            <person name="Hug L.A."/>
            <person name="Thomas B.C."/>
            <person name="Sharon I."/>
            <person name="Castelle C.J."/>
            <person name="Singh A."/>
            <person name="Wilkins M.J."/>
            <person name="Williams K.H."/>
            <person name="Banfield J.F."/>
        </authorList>
    </citation>
    <scope>NUCLEOTIDE SEQUENCE [LARGE SCALE GENOMIC DNA]</scope>
</reference>
<evidence type="ECO:0000256" key="6">
    <source>
        <dbReference type="HAMAP-Rule" id="MF_01345"/>
    </source>
</evidence>
<keyword evidence="2 6" id="KW-0699">rRNA-binding</keyword>
<keyword evidence="4 6" id="KW-0689">Ribosomal protein</keyword>
<keyword evidence="3 6" id="KW-0694">RNA-binding</keyword>
<dbReference type="Gene3D" id="2.40.50.140">
    <property type="entry name" value="Nucleic acid-binding proteins"/>
    <property type="match status" value="1"/>
</dbReference>
<dbReference type="HAMAP" id="MF_01345_B">
    <property type="entry name" value="Ribosomal_uS17_B"/>
    <property type="match status" value="1"/>
</dbReference>
<dbReference type="NCBIfam" id="NF004123">
    <property type="entry name" value="PRK05610.1"/>
    <property type="match status" value="1"/>
</dbReference>
<evidence type="ECO:0000256" key="4">
    <source>
        <dbReference type="ARBA" id="ARBA00022980"/>
    </source>
</evidence>
<dbReference type="EMBL" id="LCQN01000001">
    <property type="protein sequence ID" value="KKW17608.1"/>
    <property type="molecule type" value="Genomic_DNA"/>
</dbReference>
<organism evidence="7 8">
    <name type="scientific">Candidatus Magasanikbacteria bacterium GW2011_GWA2_50_22</name>
    <dbReference type="NCBI Taxonomy" id="1619043"/>
    <lineage>
        <taxon>Bacteria</taxon>
        <taxon>Candidatus Magasanikiibacteriota</taxon>
    </lineage>
</organism>
<dbReference type="PATRIC" id="fig|1619043.3.peg.34"/>